<accession>A0A7X8TUP6</accession>
<evidence type="ECO:0000313" key="1">
    <source>
        <dbReference type="EMBL" id="NLS14653.1"/>
    </source>
</evidence>
<organism evidence="1 2">
    <name type="scientific">Vibrio agarilyticus</name>
    <dbReference type="NCBI Taxonomy" id="2726741"/>
    <lineage>
        <taxon>Bacteria</taxon>
        <taxon>Pseudomonadati</taxon>
        <taxon>Pseudomonadota</taxon>
        <taxon>Gammaproteobacteria</taxon>
        <taxon>Vibrionales</taxon>
        <taxon>Vibrionaceae</taxon>
        <taxon>Vibrio</taxon>
    </lineage>
</organism>
<dbReference type="GO" id="GO:1990228">
    <property type="term" value="C:sulfurtransferase complex"/>
    <property type="evidence" value="ECO:0007669"/>
    <property type="project" value="TreeGrafter"/>
</dbReference>
<dbReference type="AlphaFoldDB" id="A0A7X8TUP6"/>
<proteinExistence type="predicted"/>
<dbReference type="NCBIfam" id="TIGR03011">
    <property type="entry name" value="sulf_tusB_dsrH"/>
    <property type="match status" value="1"/>
</dbReference>
<dbReference type="GO" id="GO:0002143">
    <property type="term" value="P:tRNA wobble position uridine thiolation"/>
    <property type="evidence" value="ECO:0007669"/>
    <property type="project" value="InterPro"/>
</dbReference>
<protein>
    <submittedName>
        <fullName evidence="1">Sulfurtransferase complex subunit TusB</fullName>
    </submittedName>
</protein>
<dbReference type="PANTHER" id="PTHR37526">
    <property type="entry name" value="PROTEIN TUSB"/>
    <property type="match status" value="1"/>
</dbReference>
<gene>
    <name evidence="1" type="primary">dsrH</name>
    <name evidence="1" type="ORF">HGP28_17475</name>
</gene>
<dbReference type="PANTHER" id="PTHR37526:SF1">
    <property type="entry name" value="PROTEIN TUSB"/>
    <property type="match status" value="1"/>
</dbReference>
<dbReference type="RefSeq" id="WP_168837747.1">
    <property type="nucleotide sequence ID" value="NZ_JABAIK010000026.1"/>
</dbReference>
<dbReference type="Gene3D" id="3.40.1260.10">
    <property type="entry name" value="DsrEFH-like"/>
    <property type="match status" value="1"/>
</dbReference>
<name>A0A7X8TUP6_9VIBR</name>
<comment type="caution">
    <text evidence="1">The sequence shown here is derived from an EMBL/GenBank/DDBJ whole genome shotgun (WGS) entry which is preliminary data.</text>
</comment>
<dbReference type="SUPFAM" id="SSF75169">
    <property type="entry name" value="DsrEFH-like"/>
    <property type="match status" value="1"/>
</dbReference>
<dbReference type="Proteomes" id="UP000535589">
    <property type="component" value="Unassembled WGS sequence"/>
</dbReference>
<dbReference type="InterPro" id="IPR007215">
    <property type="entry name" value="Sulphur_relay_TusB/DsrH"/>
</dbReference>
<dbReference type="Pfam" id="PF04077">
    <property type="entry name" value="DsrH"/>
    <property type="match status" value="1"/>
</dbReference>
<evidence type="ECO:0000313" key="2">
    <source>
        <dbReference type="Proteomes" id="UP000535589"/>
    </source>
</evidence>
<dbReference type="InterPro" id="IPR027396">
    <property type="entry name" value="DsrEFH-like"/>
</dbReference>
<keyword evidence="1" id="KW-0808">Transferase</keyword>
<dbReference type="GO" id="GO:0016740">
    <property type="term" value="F:transferase activity"/>
    <property type="evidence" value="ECO:0007669"/>
    <property type="project" value="UniProtKB-KW"/>
</dbReference>
<dbReference type="EMBL" id="JABAIK010000026">
    <property type="protein sequence ID" value="NLS14653.1"/>
    <property type="molecule type" value="Genomic_DNA"/>
</dbReference>
<sequence>MLHIIQSERGLRAARPLIHSSDVVLLVEAAVYLANPSHYAHAMLPSCSLYALSEDVTARGIMTLISNKIQQVDFSGFVALTETHSQNATWA</sequence>
<keyword evidence="2" id="KW-1185">Reference proteome</keyword>
<reference evidence="1 2" key="1">
    <citation type="submission" date="2020-04" db="EMBL/GenBank/DDBJ databases">
        <title>Vibrio sp. SM6, a novel species isolated from seawater.</title>
        <authorList>
            <person name="Wang X."/>
        </authorList>
    </citation>
    <scope>NUCLEOTIDE SEQUENCE [LARGE SCALE GENOMIC DNA]</scope>
    <source>
        <strain evidence="1 2">SM6</strain>
    </source>
</reference>